<evidence type="ECO:0000313" key="2">
    <source>
        <dbReference type="Proteomes" id="UP000803884"/>
    </source>
</evidence>
<dbReference type="Proteomes" id="UP000803884">
    <property type="component" value="Unassembled WGS sequence"/>
</dbReference>
<reference evidence="1 2" key="1">
    <citation type="journal article" date="2020" name="Microbiol. Resour. Announc.">
        <title>Draft Genome Sequence of a Cladosporium Species Isolated from the Mesophotic Ascidian Didemnum maculosum.</title>
        <authorList>
            <person name="Gioti A."/>
            <person name="Siaperas R."/>
            <person name="Nikolaivits E."/>
            <person name="Le Goff G."/>
            <person name="Ouazzani J."/>
            <person name="Kotoulas G."/>
            <person name="Topakas E."/>
        </authorList>
    </citation>
    <scope>NUCLEOTIDE SEQUENCE [LARGE SCALE GENOMIC DNA]</scope>
    <source>
        <strain evidence="1 2">TM138-S3</strain>
    </source>
</reference>
<accession>A0AB34KET5</accession>
<dbReference type="AlphaFoldDB" id="A0AB34KET5"/>
<keyword evidence="2" id="KW-1185">Reference proteome</keyword>
<comment type="caution">
    <text evidence="1">The sequence shown here is derived from an EMBL/GenBank/DDBJ whole genome shotgun (WGS) entry which is preliminary data.</text>
</comment>
<evidence type="ECO:0000313" key="1">
    <source>
        <dbReference type="EMBL" id="KAL1583542.1"/>
    </source>
</evidence>
<dbReference type="EMBL" id="JAAQHG020000034">
    <property type="protein sequence ID" value="KAL1583542.1"/>
    <property type="molecule type" value="Genomic_DNA"/>
</dbReference>
<name>A0AB34KET5_9PEZI</name>
<dbReference type="GeneID" id="96009119"/>
<dbReference type="RefSeq" id="XP_069226649.1">
    <property type="nucleotide sequence ID" value="XM_069376281.1"/>
</dbReference>
<gene>
    <name evidence="1" type="ORF">WHR41_07677</name>
</gene>
<sequence length="296" mass="32337">MDACGSCVTEIRLRATEPVDGLTRLQQHLSSSPYTFGAFYTSLAALSSNPLAVTESSVADDVFASQPEIHSTSLLLLKADFKWRLGGIQEQGASPPWLWMSEMLCGPPPYHARDLNRFLATGLPGKSPHLISPAYIVRLGFSDSRHPGFKHAAVDFLQTTAICKLAGWVAEEWYDVNTNVPSETSDSVRYVCMLSFDATAPLDTAVAIVKECLGTATLHAPFLSWNLGVYKSEGSMACHKADFSGTMGSWSLEPPAVPKTLSTKRARDYVSSPLKNEMGPKKYRTNGDVNWSDLVR</sequence>
<organism evidence="1 2">
    <name type="scientific">Cladosporium halotolerans</name>
    <dbReference type="NCBI Taxonomy" id="1052096"/>
    <lineage>
        <taxon>Eukaryota</taxon>
        <taxon>Fungi</taxon>
        <taxon>Dikarya</taxon>
        <taxon>Ascomycota</taxon>
        <taxon>Pezizomycotina</taxon>
        <taxon>Dothideomycetes</taxon>
        <taxon>Dothideomycetidae</taxon>
        <taxon>Cladosporiales</taxon>
        <taxon>Cladosporiaceae</taxon>
        <taxon>Cladosporium</taxon>
    </lineage>
</organism>
<proteinExistence type="predicted"/>
<protein>
    <submittedName>
        <fullName evidence="1">Uncharacterized protein</fullName>
    </submittedName>
</protein>